<evidence type="ECO:0000313" key="2">
    <source>
        <dbReference type="Proteomes" id="UP001595952"/>
    </source>
</evidence>
<dbReference type="EMBL" id="JBHSEI010000005">
    <property type="protein sequence ID" value="MFC4638306.1"/>
    <property type="molecule type" value="Genomic_DNA"/>
</dbReference>
<sequence>MEAREHSMGTAYIGTSGWTYRHWRGPFYPTGLVQRRELEYLAGHLRSVEINGSFYALQKPETYARWAAQVPPGFVFAVKGGRYVTHMKKLRNVRTPLANFFASGLLRLEDRLGPILWQLPERLRFEADLLEEFFSLLPRSSAEAAQLAEDHDDHLKGRAWTQTQQDRPLRHALEVRHESFQSPELVPILRRHGVALVVADAAGLFPLVEEVTADFIYVRLHGSRELYRSGYEPAEIATWADRVQAWRAGTQPPDARRLSAEPLAVCPRDVYVYFDNDIGAHAPGDALALARTLHAEQRPVGGTDRP</sequence>
<name>A0ABV9I7J7_9DEIO</name>
<organism evidence="1 2">
    <name type="scientific">Deinococcus hohokamensis</name>
    <dbReference type="NCBI Taxonomy" id="309883"/>
    <lineage>
        <taxon>Bacteria</taxon>
        <taxon>Thermotogati</taxon>
        <taxon>Deinococcota</taxon>
        <taxon>Deinococci</taxon>
        <taxon>Deinococcales</taxon>
        <taxon>Deinococcaceae</taxon>
        <taxon>Deinococcus</taxon>
    </lineage>
</organism>
<dbReference type="PANTHER" id="PTHR30348:SF4">
    <property type="entry name" value="DUF72 DOMAIN-CONTAINING PROTEIN"/>
    <property type="match status" value="1"/>
</dbReference>
<dbReference type="Proteomes" id="UP001595952">
    <property type="component" value="Unassembled WGS sequence"/>
</dbReference>
<accession>A0ABV9I7J7</accession>
<comment type="caution">
    <text evidence="1">The sequence shown here is derived from an EMBL/GenBank/DDBJ whole genome shotgun (WGS) entry which is preliminary data.</text>
</comment>
<dbReference type="Gene3D" id="3.20.20.410">
    <property type="entry name" value="Protein of unknown function UPF0759"/>
    <property type="match status" value="1"/>
</dbReference>
<dbReference type="InterPro" id="IPR036520">
    <property type="entry name" value="UPF0759_sf"/>
</dbReference>
<dbReference type="InterPro" id="IPR002763">
    <property type="entry name" value="DUF72"/>
</dbReference>
<dbReference type="SUPFAM" id="SSF117396">
    <property type="entry name" value="TM1631-like"/>
    <property type="match status" value="1"/>
</dbReference>
<dbReference type="Pfam" id="PF01904">
    <property type="entry name" value="DUF72"/>
    <property type="match status" value="1"/>
</dbReference>
<protein>
    <submittedName>
        <fullName evidence="1">DUF72 domain-containing protein</fullName>
    </submittedName>
</protein>
<dbReference type="RefSeq" id="WP_380061312.1">
    <property type="nucleotide sequence ID" value="NZ_JBHSEI010000005.1"/>
</dbReference>
<proteinExistence type="predicted"/>
<gene>
    <name evidence="1" type="ORF">ACFO0D_08110</name>
</gene>
<evidence type="ECO:0000313" key="1">
    <source>
        <dbReference type="EMBL" id="MFC4638306.1"/>
    </source>
</evidence>
<dbReference type="PANTHER" id="PTHR30348">
    <property type="entry name" value="UNCHARACTERIZED PROTEIN YECE"/>
    <property type="match status" value="1"/>
</dbReference>
<keyword evidence="2" id="KW-1185">Reference proteome</keyword>
<reference evidence="2" key="1">
    <citation type="journal article" date="2019" name="Int. J. Syst. Evol. Microbiol.">
        <title>The Global Catalogue of Microorganisms (GCM) 10K type strain sequencing project: providing services to taxonomists for standard genome sequencing and annotation.</title>
        <authorList>
            <consortium name="The Broad Institute Genomics Platform"/>
            <consortium name="The Broad Institute Genome Sequencing Center for Infectious Disease"/>
            <person name="Wu L."/>
            <person name="Ma J."/>
        </authorList>
    </citation>
    <scope>NUCLEOTIDE SEQUENCE [LARGE SCALE GENOMIC DNA]</scope>
    <source>
        <strain evidence="2">CCUG 55995</strain>
    </source>
</reference>